<evidence type="ECO:0000313" key="3">
    <source>
        <dbReference type="EMBL" id="SPJ31468.1"/>
    </source>
</evidence>
<proteinExistence type="predicted"/>
<dbReference type="InterPro" id="IPR050313">
    <property type="entry name" value="Carb_Metab_HTH_regulators"/>
</dbReference>
<dbReference type="Pfam" id="PF00455">
    <property type="entry name" value="DeoRC"/>
    <property type="match status" value="1"/>
</dbReference>
<reference evidence="4" key="1">
    <citation type="submission" date="2018-03" db="EMBL/GenBank/DDBJ databases">
        <authorList>
            <person name="Rodrigo-Torres L."/>
            <person name="Arahal R. D."/>
            <person name="Lucena T."/>
        </authorList>
    </citation>
    <scope>NUCLEOTIDE SEQUENCE [LARGE SCALE GENOMIC DNA]</scope>
    <source>
        <strain evidence="4">CECT 7615</strain>
    </source>
</reference>
<keyword evidence="4" id="KW-1185">Reference proteome</keyword>
<dbReference type="PANTHER" id="PTHR30363:SF4">
    <property type="entry name" value="GLYCEROL-3-PHOSPHATE REGULON REPRESSOR"/>
    <property type="match status" value="1"/>
</dbReference>
<dbReference type="PANTHER" id="PTHR30363">
    <property type="entry name" value="HTH-TYPE TRANSCRIPTIONAL REGULATOR SRLR-RELATED"/>
    <property type="match status" value="1"/>
</dbReference>
<accession>A0A2R8CGR7</accession>
<feature type="domain" description="DeoR-like transcriptional repressor C-terminal sensor" evidence="2">
    <location>
        <begin position="2"/>
        <end position="128"/>
    </location>
</feature>
<dbReference type="SMART" id="SM01134">
    <property type="entry name" value="DeoRC"/>
    <property type="match status" value="1"/>
</dbReference>
<organism evidence="3 4">
    <name type="scientific">Falsiruegeria mediterranea M17</name>
    <dbReference type="NCBI Taxonomy" id="1200281"/>
    <lineage>
        <taxon>Bacteria</taxon>
        <taxon>Pseudomonadati</taxon>
        <taxon>Pseudomonadota</taxon>
        <taxon>Alphaproteobacteria</taxon>
        <taxon>Rhodobacterales</taxon>
        <taxon>Roseobacteraceae</taxon>
        <taxon>Falsiruegeria</taxon>
    </lineage>
</organism>
<dbReference type="SUPFAM" id="SSF100950">
    <property type="entry name" value="NagB/RpiA/CoA transferase-like"/>
    <property type="match status" value="1"/>
</dbReference>
<keyword evidence="1" id="KW-0678">Repressor</keyword>
<gene>
    <name evidence="3" type="primary">glpR_4</name>
    <name evidence="3" type="ORF">TRM7615_05011</name>
</gene>
<dbReference type="InterPro" id="IPR037171">
    <property type="entry name" value="NagB/RpiA_transferase-like"/>
</dbReference>
<evidence type="ECO:0000256" key="1">
    <source>
        <dbReference type="ARBA" id="ARBA00022491"/>
    </source>
</evidence>
<dbReference type="InterPro" id="IPR014036">
    <property type="entry name" value="DeoR-like_C"/>
</dbReference>
<evidence type="ECO:0000313" key="4">
    <source>
        <dbReference type="Proteomes" id="UP000244898"/>
    </source>
</evidence>
<evidence type="ECO:0000259" key="2">
    <source>
        <dbReference type="Pfam" id="PF00455"/>
    </source>
</evidence>
<dbReference type="EMBL" id="ONZG01000025">
    <property type="protein sequence ID" value="SPJ31468.1"/>
    <property type="molecule type" value="Genomic_DNA"/>
</dbReference>
<protein>
    <submittedName>
        <fullName evidence="3">Glycerol-3-phosphate regulon repressor</fullName>
    </submittedName>
</protein>
<dbReference type="AlphaFoldDB" id="A0A2R8CGR7"/>
<dbReference type="Proteomes" id="UP000244898">
    <property type="component" value="Unassembled WGS sequence"/>
</dbReference>
<sequence length="152" mass="16127">MVAAALAEHEGLTVITNNLNAALALSDAPGARIILPGGTLRLPDRDILGPQVLDLFRGYRADFAIYGVGGVDTDGSLLDFNEDEVQNRQCQRANARASILVADTTKFGRRAAAVGGNLSNADHIVIDQRPAPPWNKVLDPLSDRLILAGDTS</sequence>
<name>A0A2R8CGR7_9RHOB</name>